<dbReference type="OrthoDB" id="5409186at2759"/>
<name>A0A0U1LSJ4_TALIS</name>
<feature type="chain" id="PRO_5006711202" description="GPI anchored protein" evidence="2">
    <location>
        <begin position="20"/>
        <end position="293"/>
    </location>
</feature>
<feature type="region of interest" description="Disordered" evidence="1">
    <location>
        <begin position="177"/>
        <end position="275"/>
    </location>
</feature>
<accession>A0A0U1LSJ4</accession>
<keyword evidence="4" id="KW-1185">Reference proteome</keyword>
<proteinExistence type="predicted"/>
<feature type="signal peptide" evidence="2">
    <location>
        <begin position="1"/>
        <end position="19"/>
    </location>
</feature>
<dbReference type="Proteomes" id="UP000054383">
    <property type="component" value="Unassembled WGS sequence"/>
</dbReference>
<evidence type="ECO:0000256" key="1">
    <source>
        <dbReference type="SAM" id="MobiDB-lite"/>
    </source>
</evidence>
<feature type="compositionally biased region" description="Low complexity" evidence="1">
    <location>
        <begin position="244"/>
        <end position="259"/>
    </location>
</feature>
<gene>
    <name evidence="3" type="ORF">PISL3812_03373</name>
</gene>
<keyword evidence="2" id="KW-0732">Signal</keyword>
<feature type="compositionally biased region" description="Low complexity" evidence="1">
    <location>
        <begin position="180"/>
        <end position="238"/>
    </location>
</feature>
<evidence type="ECO:0000256" key="2">
    <source>
        <dbReference type="SAM" id="SignalP"/>
    </source>
</evidence>
<protein>
    <recommendedName>
        <fullName evidence="5">GPI anchored protein</fullName>
    </recommendedName>
</protein>
<feature type="region of interest" description="Disordered" evidence="1">
    <location>
        <begin position="99"/>
        <end position="139"/>
    </location>
</feature>
<sequence>MRFTEISLLALSAATVVSGHKQYHKSTLKTSPLLVRDQPKTLHKGLATNHPLMARQGSAGDSDYCSGVGATCESCFGPGYIECSDGYTCYDPSDSTTSCDDSTGSSGSDGSGSDGSDSDGSDGSDGSSSGSDGSGSGSGGGDTDYCYGKSCSSCFGPGYIECSDGTSCYDPSDSSTYCPSDGTSSGSDGSDSGSETTTSPSIPTSTSGLGSIGDLPSATTSSASSSVETSSSGSTSGDSGSGSSGSSSSSGDSGSSGDSSSDDTHDNIAPGMSIPMGLSVGLGGAVLAAIAVM</sequence>
<dbReference type="EMBL" id="CVMT01000002">
    <property type="protein sequence ID" value="CRG86367.1"/>
    <property type="molecule type" value="Genomic_DNA"/>
</dbReference>
<organism evidence="3 4">
    <name type="scientific">Talaromyces islandicus</name>
    <name type="common">Penicillium islandicum</name>
    <dbReference type="NCBI Taxonomy" id="28573"/>
    <lineage>
        <taxon>Eukaryota</taxon>
        <taxon>Fungi</taxon>
        <taxon>Dikarya</taxon>
        <taxon>Ascomycota</taxon>
        <taxon>Pezizomycotina</taxon>
        <taxon>Eurotiomycetes</taxon>
        <taxon>Eurotiomycetidae</taxon>
        <taxon>Eurotiales</taxon>
        <taxon>Trichocomaceae</taxon>
        <taxon>Talaromyces</taxon>
        <taxon>Talaromyces sect. Islandici</taxon>
    </lineage>
</organism>
<dbReference type="AlphaFoldDB" id="A0A0U1LSJ4"/>
<evidence type="ECO:0000313" key="3">
    <source>
        <dbReference type="EMBL" id="CRG86367.1"/>
    </source>
</evidence>
<evidence type="ECO:0008006" key="5">
    <source>
        <dbReference type="Google" id="ProtNLM"/>
    </source>
</evidence>
<dbReference type="OMA" id="GEGCCDL"/>
<evidence type="ECO:0000313" key="4">
    <source>
        <dbReference type="Proteomes" id="UP000054383"/>
    </source>
</evidence>
<reference evidence="3 4" key="1">
    <citation type="submission" date="2015-04" db="EMBL/GenBank/DDBJ databases">
        <authorList>
            <person name="Syromyatnikov M.Y."/>
            <person name="Popov V.N."/>
        </authorList>
    </citation>
    <scope>NUCLEOTIDE SEQUENCE [LARGE SCALE GENOMIC DNA]</scope>
    <source>
        <strain evidence="3">WF-38-12</strain>
    </source>
</reference>